<evidence type="ECO:0000256" key="1">
    <source>
        <dbReference type="ARBA" id="ARBA00003046"/>
    </source>
</evidence>
<organism evidence="8 9">
    <name type="scientific">Patella caerulea</name>
    <name type="common">Rayed Mediterranean limpet</name>
    <dbReference type="NCBI Taxonomy" id="87958"/>
    <lineage>
        <taxon>Eukaryota</taxon>
        <taxon>Metazoa</taxon>
        <taxon>Spiralia</taxon>
        <taxon>Lophotrochozoa</taxon>
        <taxon>Mollusca</taxon>
        <taxon>Gastropoda</taxon>
        <taxon>Patellogastropoda</taxon>
        <taxon>Patelloidea</taxon>
        <taxon>Patellidae</taxon>
        <taxon>Patella</taxon>
    </lineage>
</organism>
<evidence type="ECO:0000313" key="8">
    <source>
        <dbReference type="EMBL" id="KAK6179685.1"/>
    </source>
</evidence>
<keyword evidence="6" id="KW-0206">Cytoskeleton</keyword>
<protein>
    <recommendedName>
        <fullName evidence="3 6">Tubulin-specific chaperone A</fullName>
    </recommendedName>
</protein>
<keyword evidence="9" id="KW-1185">Reference proteome</keyword>
<dbReference type="GO" id="GO:0005874">
    <property type="term" value="C:microtubule"/>
    <property type="evidence" value="ECO:0007669"/>
    <property type="project" value="UniProtKB-KW"/>
</dbReference>
<proteinExistence type="inferred from homology"/>
<comment type="similarity">
    <text evidence="2 6">Belongs to the TBCA family.</text>
</comment>
<dbReference type="InterPro" id="IPR036126">
    <property type="entry name" value="TBCA_sf"/>
</dbReference>
<evidence type="ECO:0000256" key="3">
    <source>
        <dbReference type="ARBA" id="ARBA00015002"/>
    </source>
</evidence>
<comment type="caution">
    <text evidence="8">The sequence shown here is derived from an EMBL/GenBank/DDBJ whole genome shotgun (WGS) entry which is preliminary data.</text>
</comment>
<dbReference type="GO" id="GO:0007023">
    <property type="term" value="P:post-chaperonin tubulin folding pathway"/>
    <property type="evidence" value="ECO:0007669"/>
    <property type="project" value="UniProtKB-UniRule"/>
</dbReference>
<dbReference type="Pfam" id="PF02970">
    <property type="entry name" value="TBCA"/>
    <property type="match status" value="1"/>
</dbReference>
<evidence type="ECO:0000256" key="5">
    <source>
        <dbReference type="ARBA" id="ARBA00026055"/>
    </source>
</evidence>
<dbReference type="SUPFAM" id="SSF46988">
    <property type="entry name" value="Tubulin chaperone cofactor A"/>
    <property type="match status" value="1"/>
</dbReference>
<feature type="coiled-coil region" evidence="7">
    <location>
        <begin position="16"/>
        <end position="43"/>
    </location>
</feature>
<dbReference type="InterPro" id="IPR004226">
    <property type="entry name" value="TBCA"/>
</dbReference>
<sequence length="106" mass="12387">MADTRIRQIKIKTGVVKRIAKEKIMYEKEAVQIEEKIEKMKIDGKDEHDIRKQTEVLQESKAMVPDTLKRLRNAVEDLGQVLVSFIYKPVGAHFMNQERTMIFQPS</sequence>
<dbReference type="EMBL" id="JAZGQO010000008">
    <property type="protein sequence ID" value="KAK6179685.1"/>
    <property type="molecule type" value="Genomic_DNA"/>
</dbReference>
<keyword evidence="6" id="KW-0493">Microtubule</keyword>
<dbReference type="Proteomes" id="UP001347796">
    <property type="component" value="Unassembled WGS sequence"/>
</dbReference>
<keyword evidence="6" id="KW-0963">Cytoplasm</keyword>
<dbReference type="GO" id="GO:0007021">
    <property type="term" value="P:tubulin complex assembly"/>
    <property type="evidence" value="ECO:0007669"/>
    <property type="project" value="UniProtKB-UniRule"/>
</dbReference>
<comment type="subcellular location">
    <subcellularLocation>
        <location evidence="6">Cytoplasm</location>
        <location evidence="6">Cytoskeleton</location>
    </subcellularLocation>
</comment>
<keyword evidence="7" id="KW-0175">Coiled coil</keyword>
<dbReference type="GO" id="GO:0005829">
    <property type="term" value="C:cytosol"/>
    <property type="evidence" value="ECO:0007669"/>
    <property type="project" value="TreeGrafter"/>
</dbReference>
<reference evidence="8 9" key="1">
    <citation type="submission" date="2024-01" db="EMBL/GenBank/DDBJ databases">
        <title>The genome of the rayed Mediterranean limpet Patella caerulea (Linnaeus, 1758).</title>
        <authorList>
            <person name="Anh-Thu Weber A."/>
            <person name="Halstead-Nussloch G."/>
        </authorList>
    </citation>
    <scope>NUCLEOTIDE SEQUENCE [LARGE SCALE GENOMIC DNA]</scope>
    <source>
        <strain evidence="8">AATW-2023a</strain>
        <tissue evidence="8">Whole specimen</tissue>
    </source>
</reference>
<name>A0AAN8PYX5_PATCE</name>
<dbReference type="PANTHER" id="PTHR21500">
    <property type="entry name" value="TUBULIN-SPECIFIC CHAPERONE A"/>
    <property type="match status" value="1"/>
</dbReference>
<gene>
    <name evidence="8" type="ORF">SNE40_011990</name>
</gene>
<dbReference type="GO" id="GO:0048487">
    <property type="term" value="F:beta-tubulin binding"/>
    <property type="evidence" value="ECO:0007669"/>
    <property type="project" value="InterPro"/>
</dbReference>
<comment type="function">
    <text evidence="1">Tubulin-folding protein; involved in the early step of the tubulin folding pathway.</text>
</comment>
<evidence type="ECO:0000256" key="4">
    <source>
        <dbReference type="ARBA" id="ARBA00023186"/>
    </source>
</evidence>
<evidence type="ECO:0000313" key="9">
    <source>
        <dbReference type="Proteomes" id="UP001347796"/>
    </source>
</evidence>
<evidence type="ECO:0000256" key="7">
    <source>
        <dbReference type="SAM" id="Coils"/>
    </source>
</evidence>
<dbReference type="AlphaFoldDB" id="A0AAN8PYX5"/>
<dbReference type="Gene3D" id="1.20.58.90">
    <property type="match status" value="1"/>
</dbReference>
<evidence type="ECO:0000256" key="6">
    <source>
        <dbReference type="RuleBase" id="RU364030"/>
    </source>
</evidence>
<dbReference type="PANTHER" id="PTHR21500:SF0">
    <property type="entry name" value="TUBULIN-SPECIFIC CHAPERONE A"/>
    <property type="match status" value="1"/>
</dbReference>
<accession>A0AAN8PYX5</accession>
<evidence type="ECO:0000256" key="2">
    <source>
        <dbReference type="ARBA" id="ARBA00006806"/>
    </source>
</evidence>
<keyword evidence="4 6" id="KW-0143">Chaperone</keyword>
<comment type="subunit">
    <text evidence="5 6">Supercomplex made of cofactors A to E. Cofactors A and D function by capturing and stabilizing tubulin in a quasi-native conformation. Cofactor E binds to the cofactor D-tubulin complex; interaction with cofactor C then causes the release of tubulin polypeptides that are committed to the native state.</text>
</comment>